<sequence length="125" mass="14343">MFSLFRAQKEVERSIYFKSKAKTEEKQTQEVKITVGVVILKDGRLSSKIGATLPLTVLPSITRKELLTKAFEKHSRFNNNLVNGTSSEYEYQLLYSTMNQVINLPGIGELFSLQRYKDEIEKAYS</sequence>
<gene>
    <name evidence="1" type="ORF">PACLA_8A010464</name>
</gene>
<keyword evidence="2" id="KW-1185">Reference proteome</keyword>
<dbReference type="AlphaFoldDB" id="A0A6S7I5Y9"/>
<name>A0A6S7I5Y9_PARCT</name>
<dbReference type="EMBL" id="CACRXK020004242">
    <property type="protein sequence ID" value="CAB4002041.1"/>
    <property type="molecule type" value="Genomic_DNA"/>
</dbReference>
<evidence type="ECO:0000313" key="2">
    <source>
        <dbReference type="Proteomes" id="UP001152795"/>
    </source>
</evidence>
<reference evidence="1" key="1">
    <citation type="submission" date="2020-04" db="EMBL/GenBank/DDBJ databases">
        <authorList>
            <person name="Alioto T."/>
            <person name="Alioto T."/>
            <person name="Gomez Garrido J."/>
        </authorList>
    </citation>
    <scope>NUCLEOTIDE SEQUENCE</scope>
    <source>
        <strain evidence="1">A484AB</strain>
    </source>
</reference>
<accession>A0A6S7I5Y9</accession>
<organism evidence="1 2">
    <name type="scientific">Paramuricea clavata</name>
    <name type="common">Red gorgonian</name>
    <name type="synonym">Violescent sea-whip</name>
    <dbReference type="NCBI Taxonomy" id="317549"/>
    <lineage>
        <taxon>Eukaryota</taxon>
        <taxon>Metazoa</taxon>
        <taxon>Cnidaria</taxon>
        <taxon>Anthozoa</taxon>
        <taxon>Octocorallia</taxon>
        <taxon>Malacalcyonacea</taxon>
        <taxon>Plexauridae</taxon>
        <taxon>Paramuricea</taxon>
    </lineage>
</organism>
<comment type="caution">
    <text evidence="1">The sequence shown here is derived from an EMBL/GenBank/DDBJ whole genome shotgun (WGS) entry which is preliminary data.</text>
</comment>
<evidence type="ECO:0000313" key="1">
    <source>
        <dbReference type="EMBL" id="CAB4002041.1"/>
    </source>
</evidence>
<protein>
    <submittedName>
        <fullName evidence="1">Uncharacterized protein</fullName>
    </submittedName>
</protein>
<dbReference type="Proteomes" id="UP001152795">
    <property type="component" value="Unassembled WGS sequence"/>
</dbReference>
<proteinExistence type="predicted"/>